<dbReference type="Pfam" id="PF07728">
    <property type="entry name" value="AAA_5"/>
    <property type="match status" value="1"/>
</dbReference>
<protein>
    <recommendedName>
        <fullName evidence="1">ATPase dynein-related AAA domain-containing protein</fullName>
    </recommendedName>
</protein>
<dbReference type="AlphaFoldDB" id="A0A290X381"/>
<dbReference type="KEGG" id="jsv:CNX70_01500"/>
<dbReference type="PANTHER" id="PTHR37291">
    <property type="entry name" value="5-METHYLCYTOSINE-SPECIFIC RESTRICTION ENZYME B"/>
    <property type="match status" value="1"/>
</dbReference>
<dbReference type="InterPro" id="IPR011704">
    <property type="entry name" value="ATPase_dyneun-rel_AAA"/>
</dbReference>
<sequence length="384" mass="43293">MAIAAMYQKPARPALGPELVFDDVHDAFITEVEASLPYRVTSSTGSQLAIVGVNDRGTFHVTHSEKTLRHAVSRARLKALYEVYPNLAALKKKSAVDAIKSVIGGSNSTVYWAVLKRLLEFKEGVKAELEGARDEILLIDEPLEYDQIKRRVLAADVLAPNDKPYVLIIDEINRGNMSRIFGELITLIEASKRAGGPETGEVLLPYSNERFSVPDNLYVIGTMNTADRSLAVVDTALRRRFDFIEMMPDLEKLAQKTVVGIDIARMLGVINLRIEHLYDREHTIGHSFFIGLTRDARIEDLARIFRNNVLPLLEEYFYEDWEKIDQVLGNSGIYKIQQPGKLGFAQKATTWRRIEDRLILPETYQRIYASSEVPVDNQVVDSDG</sequence>
<name>A0A290X381_9BURK</name>
<feature type="domain" description="ATPase dynein-related AAA" evidence="1">
    <location>
        <begin position="156"/>
        <end position="241"/>
    </location>
</feature>
<accession>A0A290X381</accession>
<proteinExistence type="predicted"/>
<organism evidence="2 3">
    <name type="scientific">Janthinobacterium svalbardensis</name>
    <dbReference type="NCBI Taxonomy" id="368607"/>
    <lineage>
        <taxon>Bacteria</taxon>
        <taxon>Pseudomonadati</taxon>
        <taxon>Pseudomonadota</taxon>
        <taxon>Betaproteobacteria</taxon>
        <taxon>Burkholderiales</taxon>
        <taxon>Oxalobacteraceae</taxon>
        <taxon>Janthinobacterium</taxon>
    </lineage>
</organism>
<dbReference type="EMBL" id="CP023422">
    <property type="protein sequence ID" value="ATD63579.1"/>
    <property type="molecule type" value="Genomic_DNA"/>
</dbReference>
<dbReference type="InterPro" id="IPR027417">
    <property type="entry name" value="P-loop_NTPase"/>
</dbReference>
<dbReference type="REBASE" id="221825">
    <property type="entry name" value="Jsv27463McrBCP"/>
</dbReference>
<evidence type="ECO:0000313" key="3">
    <source>
        <dbReference type="Proteomes" id="UP000218437"/>
    </source>
</evidence>
<dbReference type="PANTHER" id="PTHR37291:SF1">
    <property type="entry name" value="TYPE IV METHYL-DIRECTED RESTRICTION ENZYME ECOKMCRB SUBUNIT"/>
    <property type="match status" value="1"/>
</dbReference>
<keyword evidence="3" id="KW-1185">Reference proteome</keyword>
<dbReference type="Proteomes" id="UP000218437">
    <property type="component" value="Chromosome"/>
</dbReference>
<dbReference type="GO" id="GO:0016887">
    <property type="term" value="F:ATP hydrolysis activity"/>
    <property type="evidence" value="ECO:0007669"/>
    <property type="project" value="InterPro"/>
</dbReference>
<gene>
    <name evidence="2" type="ORF">CNX70_01500</name>
</gene>
<dbReference type="Gene3D" id="3.40.50.300">
    <property type="entry name" value="P-loop containing nucleotide triphosphate hydrolases"/>
    <property type="match status" value="1"/>
</dbReference>
<evidence type="ECO:0000313" key="2">
    <source>
        <dbReference type="EMBL" id="ATD63579.1"/>
    </source>
</evidence>
<dbReference type="InterPro" id="IPR052934">
    <property type="entry name" value="Methyl-DNA_Rec/Restrict_Enz"/>
</dbReference>
<dbReference type="SUPFAM" id="SSF52540">
    <property type="entry name" value="P-loop containing nucleoside triphosphate hydrolases"/>
    <property type="match status" value="1"/>
</dbReference>
<evidence type="ECO:0000259" key="1">
    <source>
        <dbReference type="Pfam" id="PF07728"/>
    </source>
</evidence>
<reference evidence="2 3" key="1">
    <citation type="submission" date="2017-09" db="EMBL/GenBank/DDBJ databases">
        <title>Complete genome sequence of Janthinobacterium svalbardensis PAMC 27463.</title>
        <authorList>
            <person name="Cho Y.-J."/>
            <person name="Cho A."/>
            <person name="Kim O.-S."/>
            <person name="Lee J.-I."/>
        </authorList>
    </citation>
    <scope>NUCLEOTIDE SEQUENCE [LARGE SCALE GENOMIC DNA]</scope>
    <source>
        <strain evidence="2 3">PAMC 27463</strain>
    </source>
</reference>
<dbReference type="GO" id="GO:0005524">
    <property type="term" value="F:ATP binding"/>
    <property type="evidence" value="ECO:0007669"/>
    <property type="project" value="InterPro"/>
</dbReference>